<protein>
    <recommendedName>
        <fullName evidence="3">Transcription factor domain-containing protein</fullName>
    </recommendedName>
</protein>
<dbReference type="EMBL" id="JAVRRF010000004">
    <property type="protein sequence ID" value="KAK5066022.1"/>
    <property type="molecule type" value="Genomic_DNA"/>
</dbReference>
<evidence type="ECO:0000313" key="1">
    <source>
        <dbReference type="EMBL" id="KAK5066022.1"/>
    </source>
</evidence>
<comment type="caution">
    <text evidence="1">The sequence shown here is derived from an EMBL/GenBank/DDBJ whole genome shotgun (WGS) entry which is preliminary data.</text>
</comment>
<gene>
    <name evidence="1" type="ORF">LTR69_002540</name>
</gene>
<reference evidence="1 2" key="1">
    <citation type="submission" date="2023-08" db="EMBL/GenBank/DDBJ databases">
        <title>Black Yeasts Isolated from many extreme environments.</title>
        <authorList>
            <person name="Coleine C."/>
            <person name="Stajich J.E."/>
            <person name="Selbmann L."/>
        </authorList>
    </citation>
    <scope>NUCLEOTIDE SEQUENCE [LARGE SCALE GENOMIC DNA]</scope>
    <source>
        <strain evidence="1 2">CCFEE 6328</strain>
    </source>
</reference>
<evidence type="ECO:0008006" key="3">
    <source>
        <dbReference type="Google" id="ProtNLM"/>
    </source>
</evidence>
<dbReference type="Proteomes" id="UP001345691">
    <property type="component" value="Unassembled WGS sequence"/>
</dbReference>
<organism evidence="1 2">
    <name type="scientific">Exophiala sideris</name>
    <dbReference type="NCBI Taxonomy" id="1016849"/>
    <lineage>
        <taxon>Eukaryota</taxon>
        <taxon>Fungi</taxon>
        <taxon>Dikarya</taxon>
        <taxon>Ascomycota</taxon>
        <taxon>Pezizomycotina</taxon>
        <taxon>Eurotiomycetes</taxon>
        <taxon>Chaetothyriomycetidae</taxon>
        <taxon>Chaetothyriales</taxon>
        <taxon>Herpotrichiellaceae</taxon>
        <taxon>Exophiala</taxon>
    </lineage>
</organism>
<accession>A0ABR0JJ94</accession>
<proteinExistence type="predicted"/>
<name>A0ABR0JJ94_9EURO</name>
<evidence type="ECO:0000313" key="2">
    <source>
        <dbReference type="Proteomes" id="UP001345691"/>
    </source>
</evidence>
<sequence>MSITISHFPLLFLPSHQFDVSTEQQQRVDARIKAHVAKFAHQKRRVALRLSHQDDANDSGLQTVSLQSAGTSLYGDGARHRHDLLSRSPQGLACVFHGSSDPFDAFPVRVTPEVNRVVVYARDVLLPKLVIPPFMRRFTLTPSKVILCDDATHSIGASCLRQTMDQFRTASEGACFAWLSSHMALARRLVSGQPAQKLLEDELRMRVKSIQLLQRYLAEKDTNQASSALVQHVRYLLQAECQAGNVAAAKVHAAMLLQLPVFFQHGREHVHHTMMIMWNVTDLACKTLERPIIPFDATFTSGLAPLWTVDPTEILQVSTVDEEIHTCIANPIIKTALVRLRSCLSMVSSRISSATTADRIQGDILFDWIATKTFYDLAALIDLYNDLTEEAMVPNPEAGRRLTEACMALTVVYMLRQCIHTAPVDGVDIRDVSHVIIPRLQGNLQTAIKLLTPTERIKYQDAYFWKFYVGALHEQSRIVAHGESEFVPETAAWFTNILVKQAYKLDICTWSAAKSVLDIFVYDPDLHPRGNVGFEAVIHA</sequence>
<keyword evidence="2" id="KW-1185">Reference proteome</keyword>